<reference evidence="13 14" key="1">
    <citation type="submission" date="2019-10" db="EMBL/GenBank/DDBJ databases">
        <title>The Genome Sequence of Clostridium tarantellae Isolated from Fish Brain.</title>
        <authorList>
            <person name="Bano L."/>
            <person name="Kiel M."/>
            <person name="Sales G."/>
            <person name="Doxey A.C."/>
            <person name="Mansfield M.J."/>
            <person name="Schiavone M."/>
            <person name="Rossetto O."/>
            <person name="Pirazzini M."/>
            <person name="Dobrindt U."/>
            <person name="Montecucco C."/>
        </authorList>
    </citation>
    <scope>NUCLEOTIDE SEQUENCE [LARGE SCALE GENOMIC DNA]</scope>
    <source>
        <strain evidence="13 14">DSM 3997</strain>
    </source>
</reference>
<dbReference type="InterPro" id="IPR006359">
    <property type="entry name" value="Tscrpt_elong_fac_GreA"/>
</dbReference>
<dbReference type="InterPro" id="IPR022691">
    <property type="entry name" value="Tscrpt_elong_fac_GreA/B_N"/>
</dbReference>
<keyword evidence="4" id="KW-0175">Coiled coil</keyword>
<evidence type="ECO:0000256" key="7">
    <source>
        <dbReference type="ARBA" id="ARBA00024916"/>
    </source>
</evidence>
<evidence type="ECO:0000259" key="12">
    <source>
        <dbReference type="Pfam" id="PF03449"/>
    </source>
</evidence>
<feature type="domain" description="Transcription elongation factor GreA/GreB C-terminal" evidence="11">
    <location>
        <begin position="82"/>
        <end position="155"/>
    </location>
</feature>
<keyword evidence="6 9" id="KW-0804">Transcription</keyword>
<dbReference type="AlphaFoldDB" id="A0A6I1MG47"/>
<dbReference type="GO" id="GO:0070063">
    <property type="term" value="F:RNA polymerase binding"/>
    <property type="evidence" value="ECO:0007669"/>
    <property type="project" value="InterPro"/>
</dbReference>
<dbReference type="GO" id="GO:0006354">
    <property type="term" value="P:DNA-templated transcription elongation"/>
    <property type="evidence" value="ECO:0007669"/>
    <property type="project" value="TreeGrafter"/>
</dbReference>
<evidence type="ECO:0000256" key="10">
    <source>
        <dbReference type="RuleBase" id="RU000556"/>
    </source>
</evidence>
<dbReference type="Pfam" id="PF03449">
    <property type="entry name" value="GreA_GreB_N"/>
    <property type="match status" value="1"/>
</dbReference>
<dbReference type="InterPro" id="IPR036805">
    <property type="entry name" value="Tscrpt_elong_fac_GreA/B_N_sf"/>
</dbReference>
<feature type="domain" description="Transcription elongation factor GreA/GreB N-terminal" evidence="12">
    <location>
        <begin position="6"/>
        <end position="75"/>
    </location>
</feature>
<evidence type="ECO:0000313" key="14">
    <source>
        <dbReference type="Proteomes" id="UP000430345"/>
    </source>
</evidence>
<keyword evidence="13" id="KW-0648">Protein biosynthesis</keyword>
<dbReference type="RefSeq" id="WP_152887191.1">
    <property type="nucleotide sequence ID" value="NZ_WHJC01000010.1"/>
</dbReference>
<accession>A0A6I1MG47</accession>
<dbReference type="GO" id="GO:0003677">
    <property type="term" value="F:DNA binding"/>
    <property type="evidence" value="ECO:0007669"/>
    <property type="project" value="UniProtKB-UniRule"/>
</dbReference>
<evidence type="ECO:0000256" key="8">
    <source>
        <dbReference type="ARBA" id="ARBA00030776"/>
    </source>
</evidence>
<evidence type="ECO:0000256" key="2">
    <source>
        <dbReference type="ARBA" id="ARBA00013729"/>
    </source>
</evidence>
<dbReference type="SUPFAM" id="SSF54534">
    <property type="entry name" value="FKBP-like"/>
    <property type="match status" value="1"/>
</dbReference>
<evidence type="ECO:0000256" key="1">
    <source>
        <dbReference type="ARBA" id="ARBA00008213"/>
    </source>
</evidence>
<dbReference type="InterPro" id="IPR036953">
    <property type="entry name" value="GreA/GreB_C_sf"/>
</dbReference>
<evidence type="ECO:0000256" key="3">
    <source>
        <dbReference type="ARBA" id="ARBA00023015"/>
    </source>
</evidence>
<keyword evidence="14" id="KW-1185">Reference proteome</keyword>
<gene>
    <name evidence="9 13" type="primary">greA</name>
    <name evidence="13" type="ORF">GBZ86_01815</name>
</gene>
<dbReference type="InterPro" id="IPR028624">
    <property type="entry name" value="Tscrpt_elong_fac_GreA/B"/>
</dbReference>
<dbReference type="InterPro" id="IPR023459">
    <property type="entry name" value="Tscrpt_elong_fac_GreA/B_fam"/>
</dbReference>
<dbReference type="NCBIfam" id="NF001263">
    <property type="entry name" value="PRK00226.1-4"/>
    <property type="match status" value="1"/>
</dbReference>
<proteinExistence type="inferred from homology"/>
<dbReference type="PIRSF" id="PIRSF006092">
    <property type="entry name" value="GreA_GreB"/>
    <property type="match status" value="1"/>
</dbReference>
<dbReference type="SUPFAM" id="SSF46557">
    <property type="entry name" value="GreA transcript cleavage protein, N-terminal domain"/>
    <property type="match status" value="1"/>
</dbReference>
<dbReference type="FunFam" id="1.10.287.180:FF:000001">
    <property type="entry name" value="Transcription elongation factor GreA"/>
    <property type="match status" value="1"/>
</dbReference>
<comment type="caution">
    <text evidence="13">The sequence shown here is derived from an EMBL/GenBank/DDBJ whole genome shotgun (WGS) entry which is preliminary data.</text>
</comment>
<evidence type="ECO:0000313" key="13">
    <source>
        <dbReference type="EMBL" id="MPQ42506.1"/>
    </source>
</evidence>
<dbReference type="EMBL" id="WHJC01000010">
    <property type="protein sequence ID" value="MPQ42506.1"/>
    <property type="molecule type" value="Genomic_DNA"/>
</dbReference>
<dbReference type="GO" id="GO:0003746">
    <property type="term" value="F:translation elongation factor activity"/>
    <property type="evidence" value="ECO:0007669"/>
    <property type="project" value="UniProtKB-KW"/>
</dbReference>
<evidence type="ECO:0000256" key="5">
    <source>
        <dbReference type="ARBA" id="ARBA00023125"/>
    </source>
</evidence>
<dbReference type="HAMAP" id="MF_00105">
    <property type="entry name" value="GreA_GreB"/>
    <property type="match status" value="1"/>
</dbReference>
<keyword evidence="3 9" id="KW-0805">Transcription regulation</keyword>
<evidence type="ECO:0000256" key="6">
    <source>
        <dbReference type="ARBA" id="ARBA00023163"/>
    </source>
</evidence>
<dbReference type="GO" id="GO:0032784">
    <property type="term" value="P:regulation of DNA-templated transcription elongation"/>
    <property type="evidence" value="ECO:0007669"/>
    <property type="project" value="UniProtKB-UniRule"/>
</dbReference>
<comment type="function">
    <text evidence="7 9 10">Necessary for efficient RNA polymerase transcription elongation past template-encoded arresting sites. The arresting sites in DNA have the property of trapping a certain fraction of elongating RNA polymerases that pass through, resulting in locked ternary complexes. Cleavage of the nascent transcript by cleavage factors such as GreA or GreB allows the resumption of elongation from the new 3'terminus. GreA releases sequences of 2 to 3 nucleotides.</text>
</comment>
<evidence type="ECO:0000259" key="11">
    <source>
        <dbReference type="Pfam" id="PF01272"/>
    </source>
</evidence>
<dbReference type="NCBIfam" id="TIGR01462">
    <property type="entry name" value="greA"/>
    <property type="match status" value="1"/>
</dbReference>
<dbReference type="Pfam" id="PF01272">
    <property type="entry name" value="GreA_GreB"/>
    <property type="match status" value="1"/>
</dbReference>
<protein>
    <recommendedName>
        <fullName evidence="2 9">Transcription elongation factor GreA</fullName>
    </recommendedName>
    <alternativeName>
        <fullName evidence="8 9">Transcript cleavage factor GreA</fullName>
    </alternativeName>
</protein>
<keyword evidence="13" id="KW-0251">Elongation factor</keyword>
<dbReference type="PANTHER" id="PTHR30437:SF4">
    <property type="entry name" value="TRANSCRIPTION ELONGATION FACTOR GREA"/>
    <property type="match status" value="1"/>
</dbReference>
<sequence>MKDTIKLTKESYNKLKDELKYLSSTVRVEIAKNLKVAADYGDLRENAEFEAERDKQAVVEARIREIKNTLDKCEIIEVDLNSKEVSIGKKVLVYNESFEEEEEFLIVDSVQANPLEGKISHHSPVGEKLLNKKIGDIIEVIVGDSQIVYKILDIN</sequence>
<dbReference type="Gene3D" id="3.10.50.30">
    <property type="entry name" value="Transcription elongation factor, GreA/GreB, C-terminal domain"/>
    <property type="match status" value="1"/>
</dbReference>
<organism evidence="13 14">
    <name type="scientific">Clostridium tarantellae</name>
    <dbReference type="NCBI Taxonomy" id="39493"/>
    <lineage>
        <taxon>Bacteria</taxon>
        <taxon>Bacillati</taxon>
        <taxon>Bacillota</taxon>
        <taxon>Clostridia</taxon>
        <taxon>Eubacteriales</taxon>
        <taxon>Clostridiaceae</taxon>
        <taxon>Clostridium</taxon>
    </lineage>
</organism>
<dbReference type="InterPro" id="IPR001437">
    <property type="entry name" value="Tscrpt_elong_fac_GreA/B_C"/>
</dbReference>
<evidence type="ECO:0000256" key="4">
    <source>
        <dbReference type="ARBA" id="ARBA00023054"/>
    </source>
</evidence>
<dbReference type="OrthoDB" id="9808774at2"/>
<dbReference type="Proteomes" id="UP000430345">
    <property type="component" value="Unassembled WGS sequence"/>
</dbReference>
<dbReference type="Gene3D" id="1.10.287.180">
    <property type="entry name" value="Transcription elongation factor, GreA/GreB, N-terminal domain"/>
    <property type="match status" value="1"/>
</dbReference>
<name>A0A6I1MG47_9CLOT</name>
<dbReference type="PANTHER" id="PTHR30437">
    <property type="entry name" value="TRANSCRIPTION ELONGATION FACTOR GREA"/>
    <property type="match status" value="1"/>
</dbReference>
<evidence type="ECO:0000256" key="9">
    <source>
        <dbReference type="HAMAP-Rule" id="MF_00105"/>
    </source>
</evidence>
<comment type="similarity">
    <text evidence="1 9 10">Belongs to the GreA/GreB family.</text>
</comment>
<keyword evidence="5 9" id="KW-0238">DNA-binding</keyword>